<accession>A0A699QXW0</accession>
<proteinExistence type="predicted"/>
<gene>
    <name evidence="1" type="ORF">Tci_850255</name>
</gene>
<dbReference type="AlphaFoldDB" id="A0A699QXW0"/>
<feature type="non-terminal residue" evidence="1">
    <location>
        <position position="1"/>
    </location>
</feature>
<name>A0A699QXW0_TANCI</name>
<reference evidence="1" key="1">
    <citation type="journal article" date="2019" name="Sci. Rep.">
        <title>Draft genome of Tanacetum cinerariifolium, the natural source of mosquito coil.</title>
        <authorList>
            <person name="Yamashiro T."/>
            <person name="Shiraishi A."/>
            <person name="Satake H."/>
            <person name="Nakayama K."/>
        </authorList>
    </citation>
    <scope>NUCLEOTIDE SEQUENCE</scope>
</reference>
<evidence type="ECO:0000313" key="1">
    <source>
        <dbReference type="EMBL" id="GFC78285.1"/>
    </source>
</evidence>
<organism evidence="1">
    <name type="scientific">Tanacetum cinerariifolium</name>
    <name type="common">Dalmatian daisy</name>
    <name type="synonym">Chrysanthemum cinerariifolium</name>
    <dbReference type="NCBI Taxonomy" id="118510"/>
    <lineage>
        <taxon>Eukaryota</taxon>
        <taxon>Viridiplantae</taxon>
        <taxon>Streptophyta</taxon>
        <taxon>Embryophyta</taxon>
        <taxon>Tracheophyta</taxon>
        <taxon>Spermatophyta</taxon>
        <taxon>Magnoliopsida</taxon>
        <taxon>eudicotyledons</taxon>
        <taxon>Gunneridae</taxon>
        <taxon>Pentapetalae</taxon>
        <taxon>asterids</taxon>
        <taxon>campanulids</taxon>
        <taxon>Asterales</taxon>
        <taxon>Asteraceae</taxon>
        <taxon>Asteroideae</taxon>
        <taxon>Anthemideae</taxon>
        <taxon>Anthemidinae</taxon>
        <taxon>Tanacetum</taxon>
    </lineage>
</organism>
<comment type="caution">
    <text evidence="1">The sequence shown here is derived from an EMBL/GenBank/DDBJ whole genome shotgun (WGS) entry which is preliminary data.</text>
</comment>
<sequence>PSPLFPWSSPLPQIRSPPLPLPVSSPLPLPLPLPTSSSYPLGYRAMMIQLRAEAPSTLHPLLLPSTYHFIPPSGTPPLLPIPLPTPSPPMLPPSTDPRMDIHEVCLPPQKRLYYAFGSRFEVGGSTMFRYRGVAEGIPQEIGIVHRGTKSADETLDPDDRV</sequence>
<protein>
    <submittedName>
        <fullName evidence="1">Uncharacterized protein</fullName>
    </submittedName>
</protein>
<dbReference type="EMBL" id="BKCJ011064875">
    <property type="protein sequence ID" value="GFC78285.1"/>
    <property type="molecule type" value="Genomic_DNA"/>
</dbReference>